<dbReference type="EMBL" id="CP003002">
    <property type="protein sequence ID" value="AEO55004.1"/>
    <property type="molecule type" value="Genomic_DNA"/>
</dbReference>
<keyword evidence="2" id="KW-0812">Transmembrane</keyword>
<keyword evidence="2" id="KW-0472">Membrane</keyword>
<evidence type="ECO:0000313" key="4">
    <source>
        <dbReference type="Proteomes" id="UP000007322"/>
    </source>
</evidence>
<reference evidence="3 4" key="1">
    <citation type="journal article" date="2011" name="Nat. Biotechnol.">
        <title>Comparative genomic analysis of the thermophilic biomass-degrading fungi Myceliophthora thermophila and Thielavia terrestris.</title>
        <authorList>
            <person name="Berka R.M."/>
            <person name="Grigoriev I.V."/>
            <person name="Otillar R."/>
            <person name="Salamov A."/>
            <person name="Grimwood J."/>
            <person name="Reid I."/>
            <person name="Ishmael N."/>
            <person name="John T."/>
            <person name="Darmond C."/>
            <person name="Moisan M.-C."/>
            <person name="Henrissat B."/>
            <person name="Coutinho P.M."/>
            <person name="Lombard V."/>
            <person name="Natvig D.O."/>
            <person name="Lindquist E."/>
            <person name="Schmutz J."/>
            <person name="Lucas S."/>
            <person name="Harris P."/>
            <person name="Powlowski J."/>
            <person name="Bellemare A."/>
            <person name="Taylor D."/>
            <person name="Butler G."/>
            <person name="de Vries R.P."/>
            <person name="Allijn I.E."/>
            <person name="van den Brink J."/>
            <person name="Ushinsky S."/>
            <person name="Storms R."/>
            <person name="Powell A.J."/>
            <person name="Paulsen I.T."/>
            <person name="Elbourne L.D.H."/>
            <person name="Baker S.E."/>
            <person name="Magnuson J."/>
            <person name="LaBoissiere S."/>
            <person name="Clutterbuck A.J."/>
            <person name="Martinez D."/>
            <person name="Wogulis M."/>
            <person name="de Leon A.L."/>
            <person name="Rey M.W."/>
            <person name="Tsang A."/>
        </authorList>
    </citation>
    <scope>NUCLEOTIDE SEQUENCE [LARGE SCALE GENOMIC DNA]</scope>
    <source>
        <strain evidence="4">ATCC 42464 / BCRC 31852 / DSM 1799</strain>
    </source>
</reference>
<evidence type="ECO:0000256" key="2">
    <source>
        <dbReference type="SAM" id="Phobius"/>
    </source>
</evidence>
<dbReference type="AlphaFoldDB" id="G2Q1L3"/>
<dbReference type="RefSeq" id="XP_003660249.1">
    <property type="nucleotide sequence ID" value="XM_003660201.1"/>
</dbReference>
<gene>
    <name evidence="3" type="ORF">MYCTH_2298331</name>
</gene>
<dbReference type="GeneID" id="11508007"/>
<dbReference type="InParanoid" id="G2Q1L3"/>
<feature type="compositionally biased region" description="Low complexity" evidence="1">
    <location>
        <begin position="322"/>
        <end position="335"/>
    </location>
</feature>
<protein>
    <submittedName>
        <fullName evidence="3">Uncharacterized protein</fullName>
    </submittedName>
</protein>
<feature type="compositionally biased region" description="Polar residues" evidence="1">
    <location>
        <begin position="376"/>
        <end position="385"/>
    </location>
</feature>
<name>G2Q1L3_THET4</name>
<dbReference type="VEuPathDB" id="FungiDB:MYCTH_2298331"/>
<sequence>MAVQGHLFHFELQSPPFMPSVFCQPVGIGGPQGPGLLDFPVWPILVPAADGFRVCYTDDEDFRDAYLARGFCGLDAAFRDQFDHDCHRQAVHVAPTVREEKLGRPKQTSQDGGSQKGKSRSSRNDQEESMLQTMFEPFSVFDYLSLPVPRFFMNAVRLVRPYVDKLTRCTLTLFGVMCYISFLAMPVIALALLAVTGIVGAVILSLENLGLIKPGTLDPPNPGKRVPATAKISAAAATTSPIPRPRVAAAAAADPTMATTTRRAATANHKDIYKDNYDDDVVGKEEPFELVPRMSSAKAASSEADESGIATVETLRRRLQQRKLQQQQQQQQQQRNVRIFAPGYSPHGWDRVDSDDEDEDEDEDDEDGTSGRATPPSWSSFAAEA</sequence>
<evidence type="ECO:0000256" key="1">
    <source>
        <dbReference type="SAM" id="MobiDB-lite"/>
    </source>
</evidence>
<feature type="region of interest" description="Disordered" evidence="1">
    <location>
        <begin position="97"/>
        <end position="126"/>
    </location>
</feature>
<keyword evidence="4" id="KW-1185">Reference proteome</keyword>
<feature type="compositionally biased region" description="Acidic residues" evidence="1">
    <location>
        <begin position="353"/>
        <end position="368"/>
    </location>
</feature>
<dbReference type="Proteomes" id="UP000007322">
    <property type="component" value="Chromosome 1"/>
</dbReference>
<evidence type="ECO:0000313" key="3">
    <source>
        <dbReference type="EMBL" id="AEO55004.1"/>
    </source>
</evidence>
<dbReference type="KEGG" id="mtm:MYCTH_2298331"/>
<accession>G2Q1L3</accession>
<proteinExistence type="predicted"/>
<dbReference type="HOGENOM" id="CLU_718017_0_0_1"/>
<feature type="transmembrane region" description="Helical" evidence="2">
    <location>
        <begin position="171"/>
        <end position="204"/>
    </location>
</feature>
<organism evidence="3 4">
    <name type="scientific">Thermothelomyces thermophilus (strain ATCC 42464 / BCRC 31852 / DSM 1799)</name>
    <name type="common">Sporotrichum thermophile</name>
    <dbReference type="NCBI Taxonomy" id="573729"/>
    <lineage>
        <taxon>Eukaryota</taxon>
        <taxon>Fungi</taxon>
        <taxon>Dikarya</taxon>
        <taxon>Ascomycota</taxon>
        <taxon>Pezizomycotina</taxon>
        <taxon>Sordariomycetes</taxon>
        <taxon>Sordariomycetidae</taxon>
        <taxon>Sordariales</taxon>
        <taxon>Chaetomiaceae</taxon>
        <taxon>Thermothelomyces</taxon>
    </lineage>
</organism>
<keyword evidence="2" id="KW-1133">Transmembrane helix</keyword>
<feature type="region of interest" description="Disordered" evidence="1">
    <location>
        <begin position="320"/>
        <end position="385"/>
    </location>
</feature>